<dbReference type="AlphaFoldDB" id="A0A1I7XRV5"/>
<dbReference type="Proteomes" id="UP000095283">
    <property type="component" value="Unplaced"/>
</dbReference>
<protein>
    <submittedName>
        <fullName evidence="2">Uncharacterized protein</fullName>
    </submittedName>
</protein>
<organism evidence="1 2">
    <name type="scientific">Heterorhabditis bacteriophora</name>
    <name type="common">Entomopathogenic nematode worm</name>
    <dbReference type="NCBI Taxonomy" id="37862"/>
    <lineage>
        <taxon>Eukaryota</taxon>
        <taxon>Metazoa</taxon>
        <taxon>Ecdysozoa</taxon>
        <taxon>Nematoda</taxon>
        <taxon>Chromadorea</taxon>
        <taxon>Rhabditida</taxon>
        <taxon>Rhabditina</taxon>
        <taxon>Rhabditomorpha</taxon>
        <taxon>Strongyloidea</taxon>
        <taxon>Heterorhabditidae</taxon>
        <taxon>Heterorhabditis</taxon>
    </lineage>
</organism>
<evidence type="ECO:0000313" key="2">
    <source>
        <dbReference type="WBParaSite" id="Hba_20472"/>
    </source>
</evidence>
<reference evidence="2" key="1">
    <citation type="submission" date="2016-11" db="UniProtKB">
        <authorList>
            <consortium name="WormBaseParasite"/>
        </authorList>
    </citation>
    <scope>IDENTIFICATION</scope>
</reference>
<accession>A0A1I7XRV5</accession>
<proteinExistence type="predicted"/>
<name>A0A1I7XRV5_HETBA</name>
<dbReference type="WBParaSite" id="Hba_20472">
    <property type="protein sequence ID" value="Hba_20472"/>
    <property type="gene ID" value="Hba_20472"/>
</dbReference>
<sequence>MESSNLCFYNSSLHFISQLECIFL</sequence>
<evidence type="ECO:0000313" key="1">
    <source>
        <dbReference type="Proteomes" id="UP000095283"/>
    </source>
</evidence>
<keyword evidence="1" id="KW-1185">Reference proteome</keyword>